<feature type="compositionally biased region" description="Polar residues" evidence="2">
    <location>
        <begin position="291"/>
        <end position="302"/>
    </location>
</feature>
<dbReference type="InterPro" id="IPR057207">
    <property type="entry name" value="FBXL15_LRR"/>
</dbReference>
<feature type="compositionally biased region" description="Basic and acidic residues" evidence="2">
    <location>
        <begin position="42"/>
        <end position="58"/>
    </location>
</feature>
<name>V4B7T3_LOTGI</name>
<dbReference type="GeneID" id="20240924"/>
<feature type="compositionally biased region" description="Polar residues" evidence="2">
    <location>
        <begin position="1148"/>
        <end position="1163"/>
    </location>
</feature>
<feature type="domain" description="F-box" evidence="3">
    <location>
        <begin position="1286"/>
        <end position="1332"/>
    </location>
</feature>
<dbReference type="SUPFAM" id="SSF81383">
    <property type="entry name" value="F-box domain"/>
    <property type="match status" value="1"/>
</dbReference>
<dbReference type="InterPro" id="IPR006553">
    <property type="entry name" value="Leu-rich_rpt_Cys-con_subtyp"/>
</dbReference>
<dbReference type="OMA" id="QPTPGMH"/>
<evidence type="ECO:0000313" key="4">
    <source>
        <dbReference type="EMBL" id="ESO84704.1"/>
    </source>
</evidence>
<dbReference type="GO" id="GO:0031146">
    <property type="term" value="P:SCF-dependent proteasomal ubiquitin-dependent protein catabolic process"/>
    <property type="evidence" value="ECO:0007669"/>
    <property type="project" value="TreeGrafter"/>
</dbReference>
<dbReference type="OrthoDB" id="10257471at2759"/>
<feature type="compositionally biased region" description="Polar residues" evidence="2">
    <location>
        <begin position="60"/>
        <end position="69"/>
    </location>
</feature>
<feature type="region of interest" description="Disordered" evidence="2">
    <location>
        <begin position="922"/>
        <end position="942"/>
    </location>
</feature>
<protein>
    <recommendedName>
        <fullName evidence="3">F-box domain-containing protein</fullName>
    </recommendedName>
</protein>
<dbReference type="SMART" id="SM00256">
    <property type="entry name" value="FBOX"/>
    <property type="match status" value="1"/>
</dbReference>
<feature type="compositionally biased region" description="Polar residues" evidence="2">
    <location>
        <begin position="271"/>
        <end position="284"/>
    </location>
</feature>
<dbReference type="PROSITE" id="PS50181">
    <property type="entry name" value="FBOX"/>
    <property type="match status" value="1"/>
</dbReference>
<dbReference type="CDD" id="cd22139">
    <property type="entry name" value="F-box_unchar"/>
    <property type="match status" value="1"/>
</dbReference>
<feature type="compositionally biased region" description="Acidic residues" evidence="2">
    <location>
        <begin position="893"/>
        <end position="906"/>
    </location>
</feature>
<feature type="region of interest" description="Disordered" evidence="2">
    <location>
        <begin position="271"/>
        <end position="302"/>
    </location>
</feature>
<dbReference type="InterPro" id="IPR001810">
    <property type="entry name" value="F-box_dom"/>
</dbReference>
<feature type="region of interest" description="Disordered" evidence="2">
    <location>
        <begin position="550"/>
        <end position="597"/>
    </location>
</feature>
<dbReference type="Pfam" id="PF12937">
    <property type="entry name" value="F-box-like"/>
    <property type="match status" value="1"/>
</dbReference>
<feature type="compositionally biased region" description="Basic and acidic residues" evidence="2">
    <location>
        <begin position="618"/>
        <end position="632"/>
    </location>
</feature>
<dbReference type="Pfam" id="PF25372">
    <property type="entry name" value="DUF7885"/>
    <property type="match status" value="1"/>
</dbReference>
<feature type="region of interest" description="Disordered" evidence="2">
    <location>
        <begin position="792"/>
        <end position="812"/>
    </location>
</feature>
<dbReference type="GO" id="GO:0019005">
    <property type="term" value="C:SCF ubiquitin ligase complex"/>
    <property type="evidence" value="ECO:0007669"/>
    <property type="project" value="TreeGrafter"/>
</dbReference>
<gene>
    <name evidence="4" type="ORF">LOTGIDRAFT_168574</name>
</gene>
<evidence type="ECO:0000256" key="2">
    <source>
        <dbReference type="SAM" id="MobiDB-lite"/>
    </source>
</evidence>
<dbReference type="Gene3D" id="3.80.10.10">
    <property type="entry name" value="Ribonuclease Inhibitor"/>
    <property type="match status" value="2"/>
</dbReference>
<feature type="region of interest" description="Disordered" evidence="2">
    <location>
        <begin position="343"/>
        <end position="372"/>
    </location>
</feature>
<evidence type="ECO:0000313" key="5">
    <source>
        <dbReference type="Proteomes" id="UP000030746"/>
    </source>
</evidence>
<feature type="compositionally biased region" description="Basic and acidic residues" evidence="2">
    <location>
        <begin position="550"/>
        <end position="579"/>
    </location>
</feature>
<dbReference type="EMBL" id="KB203440">
    <property type="protein sequence ID" value="ESO84704.1"/>
    <property type="molecule type" value="Genomic_DNA"/>
</dbReference>
<dbReference type="InterPro" id="IPR032675">
    <property type="entry name" value="LRR_dom_sf"/>
</dbReference>
<feature type="compositionally biased region" description="Polar residues" evidence="2">
    <location>
        <begin position="764"/>
        <end position="775"/>
    </location>
</feature>
<feature type="compositionally biased region" description="Low complexity" evidence="2">
    <location>
        <begin position="1164"/>
        <end position="1175"/>
    </location>
</feature>
<evidence type="ECO:0000259" key="3">
    <source>
        <dbReference type="PROSITE" id="PS50181"/>
    </source>
</evidence>
<dbReference type="RefSeq" id="XP_009064693.1">
    <property type="nucleotide sequence ID" value="XM_009066445.1"/>
</dbReference>
<feature type="region of interest" description="Disordered" evidence="2">
    <location>
        <begin position="31"/>
        <end position="69"/>
    </location>
</feature>
<keyword evidence="5" id="KW-1185">Reference proteome</keyword>
<feature type="region of interest" description="Disordered" evidence="2">
    <location>
        <begin position="477"/>
        <end position="512"/>
    </location>
</feature>
<dbReference type="Proteomes" id="UP000030746">
    <property type="component" value="Unassembled WGS sequence"/>
</dbReference>
<feature type="compositionally biased region" description="Basic residues" evidence="2">
    <location>
        <begin position="736"/>
        <end position="748"/>
    </location>
</feature>
<dbReference type="InterPro" id="IPR036047">
    <property type="entry name" value="F-box-like_dom_sf"/>
</dbReference>
<proteinExistence type="predicted"/>
<dbReference type="SMART" id="SM00367">
    <property type="entry name" value="LRR_CC"/>
    <property type="match status" value="12"/>
</dbReference>
<feature type="region of interest" description="Disordered" evidence="2">
    <location>
        <begin position="1143"/>
        <end position="1208"/>
    </location>
</feature>
<dbReference type="PANTHER" id="PTHR13318">
    <property type="entry name" value="PARTNER OF PAIRED, ISOFORM B-RELATED"/>
    <property type="match status" value="1"/>
</dbReference>
<evidence type="ECO:0000256" key="1">
    <source>
        <dbReference type="ARBA" id="ARBA00022786"/>
    </source>
</evidence>
<feature type="compositionally biased region" description="Polar residues" evidence="2">
    <location>
        <begin position="1176"/>
        <end position="1198"/>
    </location>
</feature>
<dbReference type="CTD" id="20240924"/>
<feature type="compositionally biased region" description="Low complexity" evidence="2">
    <location>
        <begin position="486"/>
        <end position="496"/>
    </location>
</feature>
<dbReference type="SUPFAM" id="SSF52047">
    <property type="entry name" value="RNI-like"/>
    <property type="match status" value="1"/>
</dbReference>
<feature type="compositionally biased region" description="Basic residues" evidence="2">
    <location>
        <begin position="933"/>
        <end position="942"/>
    </location>
</feature>
<feature type="compositionally biased region" description="Low complexity" evidence="2">
    <location>
        <begin position="357"/>
        <end position="367"/>
    </location>
</feature>
<sequence>MDNNKPAPSPEELREKRLAYFESKLSLPVNSTMPEKQSAKNRIVDKDVFNMKDPDKGKPRTTNSHFETDNASIGAVNGLDDIEAEFSRQDYRINSPLKQVKLKARRESFQSDSDFLTDVSDRIEEIHVVQPFNHAKSEQKLPEIDSKVPSLNLRDSQNLEAVSVFKSVADFEDLGLSTHRPSSPPSTISVLDKRLTAENSILDASDIKSLLGEDKYEEFLRKSVKDINALYQNKTTETSPHLLEGVSTVGPFTETEVSTEVTENHIVHNNFNTNHSKPVSNNQRHFPDDLSQISSSSVHNQIPSKNINDLEREHHNGQPRNYDQVLVSRNVTFSADEIYRQAYGGRFGPNQTDPRRSQQYSPNSGYYPPSPPYNVLSPRQQHYPGPMGMPPPNYQHIPPPNMMYNSHGEMFMSPPSPQNSYFQPYYPRQSPPSRTYMHPGSPGTSPPDAGIFSYPPPNYQQTMFNNMNMNNCNQYRMFVPRPPSQPHAHSPPSQSQNFDNHQGHPQYYPHNHYNKFAKNTNIQKEALSKKKSAAKPMAVLIKEEIKKDGNVKETTKQKDTSLRHKEAVRQYHEQRRNQQDDSTEEQSNNIKESQSSSYAASSLHRYFSSLENLQQKPELPRRNSLDDFRESSPESEVDNDNLTTVTGASEVTTAVGTDVTSATAMTAGGLTDHIEKLGITVPNLKLGDSKKTESASKSEKKVIICPECSAPNKDYMTWCGDCGEVLIGVQPVLAKKKKARPDKSKKSKNGLSVKQIKDNDVKNQGRSTDVKQTVSQAAKIKPSIKQFKEKAKQKFQVDPKEEDFSDESSGITESTISEVKAKFDPKFYRTEKDINEICDVITDPVIRGYIRTYFNQKTKSSLDKDRDAHGMDQDITDAFAEQAEPTTSKDPQDQPDEATPPEEVPESTEFSLDLNLSNTTTDMKQAAVGSPKPKGRPFGKKKDHVEIDIEVFGIEESREVKSTNSSVSVVPSLNLASSSSSEEEDEAKELNRQMMVDSSVESDVFQAVMEAKKSANGPVQIQPTKKDSFLAQILGPKTPKKATTNKLSPKQNKKVVQSKVAQSMNSVPFERKWEKSNLAWSAIQPREMNLKSSVSMPKAKLGFPNKKGVSVYCLENFGSAENMAMKSTDSSRKQRPASADLYRRKVQQQRPISAQPKPTTTAYSRPSSSMRPSSSHARPTSAQLRASTNKKSFTSSPVPLSLDDLENFDEDDDDVEMLDVGPPLVDNDDEVNMPHIVEHRLPAELPIKQPVVNLVPETSLSAYNKYHELQFILGLLQTPRIQVGDFSPWVCMPDEIWLHIFSYLSHIDLKNCGKVCRQFHRVALDEILWKCIAVKKQHAITDEWLDQISKRHPISLALIQCHGDLITSNGLKQMFKQCSHTLRELNFSRCSRGSLTGDSLLLHAAETCYNLTHIDASWCHVTDTGLSAIAQSSHSLRVLEMFGCFNINQRGLRFLANNCTNLYTLNLGQCYKLTDSCMTQISANLGRMENLDLRGCKQIRDACIRKIVRNCPRLKSLVLANCPNISDNAMVEVATYSMDIRNIAVCGFRNITDYSIRNTTNVNYILVVVRVLMSIDVCGCRNITDYSKTDYSIRNITNMNYILVVVGILMNIDVCGCRNITDYSIRNITNMNYILVVVGILMNIDVCGCRNITDYSIRNITNNCQRLTSLDISSTGCTSRSVNMLANYGNRCLETVKLNFLTDITDTSLIKLVKHCSKLKTLHLYGCSSVRNIHQLIAINPKLDVES</sequence>
<reference evidence="4 5" key="1">
    <citation type="journal article" date="2013" name="Nature">
        <title>Insights into bilaterian evolution from three spiralian genomes.</title>
        <authorList>
            <person name="Simakov O."/>
            <person name="Marletaz F."/>
            <person name="Cho S.J."/>
            <person name="Edsinger-Gonzales E."/>
            <person name="Havlak P."/>
            <person name="Hellsten U."/>
            <person name="Kuo D.H."/>
            <person name="Larsson T."/>
            <person name="Lv J."/>
            <person name="Arendt D."/>
            <person name="Savage R."/>
            <person name="Osoegawa K."/>
            <person name="de Jong P."/>
            <person name="Grimwood J."/>
            <person name="Chapman J.A."/>
            <person name="Shapiro H."/>
            <person name="Aerts A."/>
            <person name="Otillar R.P."/>
            <person name="Terry A.Y."/>
            <person name="Boore J.L."/>
            <person name="Grigoriev I.V."/>
            <person name="Lindberg D.R."/>
            <person name="Seaver E.C."/>
            <person name="Weisblat D.A."/>
            <person name="Putnam N.H."/>
            <person name="Rokhsar D.S."/>
        </authorList>
    </citation>
    <scope>NUCLEOTIDE SEQUENCE [LARGE SCALE GENOMIC DNA]</scope>
</reference>
<accession>V4B7T3</accession>
<dbReference type="STRING" id="225164.V4B7T3"/>
<dbReference type="KEGG" id="lgi:LOTGIDRAFT_168574"/>
<organism evidence="4 5">
    <name type="scientific">Lottia gigantea</name>
    <name type="common">Giant owl limpet</name>
    <dbReference type="NCBI Taxonomy" id="225164"/>
    <lineage>
        <taxon>Eukaryota</taxon>
        <taxon>Metazoa</taxon>
        <taxon>Spiralia</taxon>
        <taxon>Lophotrochozoa</taxon>
        <taxon>Mollusca</taxon>
        <taxon>Gastropoda</taxon>
        <taxon>Patellogastropoda</taxon>
        <taxon>Lottioidea</taxon>
        <taxon>Lottiidae</taxon>
        <taxon>Lottia</taxon>
    </lineage>
</organism>
<dbReference type="HOGENOM" id="CLU_239511_0_0_1"/>
<feature type="region of interest" description="Disordered" evidence="2">
    <location>
        <begin position="611"/>
        <end position="644"/>
    </location>
</feature>
<feature type="region of interest" description="Disordered" evidence="2">
    <location>
        <begin position="736"/>
        <end position="775"/>
    </location>
</feature>
<keyword evidence="1" id="KW-0833">Ubl conjugation pathway</keyword>
<feature type="region of interest" description="Disordered" evidence="2">
    <location>
        <begin position="882"/>
        <end position="910"/>
    </location>
</feature>